<proteinExistence type="predicted"/>
<protein>
    <recommendedName>
        <fullName evidence="3">Nucleotidyl transferase AbiEii/AbiGii toxin family protein</fullName>
    </recommendedName>
</protein>
<dbReference type="Proteomes" id="UP000177328">
    <property type="component" value="Unassembled WGS sequence"/>
</dbReference>
<comment type="caution">
    <text evidence="1">The sequence shown here is derived from an EMBL/GenBank/DDBJ whole genome shotgun (WGS) entry which is preliminary data.</text>
</comment>
<dbReference type="Pfam" id="PF08843">
    <property type="entry name" value="AbiEii"/>
    <property type="match status" value="1"/>
</dbReference>
<evidence type="ECO:0000313" key="1">
    <source>
        <dbReference type="EMBL" id="OGE41120.1"/>
    </source>
</evidence>
<dbReference type="AlphaFoldDB" id="A0A1F5KJY8"/>
<dbReference type="InterPro" id="IPR014942">
    <property type="entry name" value="AbiEii"/>
</dbReference>
<dbReference type="EMBL" id="MFDD01000002">
    <property type="protein sequence ID" value="OGE41120.1"/>
    <property type="molecule type" value="Genomic_DNA"/>
</dbReference>
<name>A0A1F5KJY8_9BACT</name>
<dbReference type="Gene3D" id="3.10.450.620">
    <property type="entry name" value="JHP933, nucleotidyltransferase-like core domain"/>
    <property type="match status" value="1"/>
</dbReference>
<organism evidence="1 2">
    <name type="scientific">Candidatus Daviesbacteria bacterium RIFCSPHIGHO2_02_FULL_43_12</name>
    <dbReference type="NCBI Taxonomy" id="1797776"/>
    <lineage>
        <taxon>Bacteria</taxon>
        <taxon>Candidatus Daviesiibacteriota</taxon>
    </lineage>
</organism>
<evidence type="ECO:0000313" key="2">
    <source>
        <dbReference type="Proteomes" id="UP000177328"/>
    </source>
</evidence>
<gene>
    <name evidence="1" type="ORF">A3D25_01120</name>
</gene>
<evidence type="ECO:0008006" key="3">
    <source>
        <dbReference type="Google" id="ProtNLM"/>
    </source>
</evidence>
<reference evidence="1 2" key="1">
    <citation type="journal article" date="2016" name="Nat. Commun.">
        <title>Thousands of microbial genomes shed light on interconnected biogeochemical processes in an aquifer system.</title>
        <authorList>
            <person name="Anantharaman K."/>
            <person name="Brown C.T."/>
            <person name="Hug L.A."/>
            <person name="Sharon I."/>
            <person name="Castelle C.J."/>
            <person name="Probst A.J."/>
            <person name="Thomas B.C."/>
            <person name="Singh A."/>
            <person name="Wilkins M.J."/>
            <person name="Karaoz U."/>
            <person name="Brodie E.L."/>
            <person name="Williams K.H."/>
            <person name="Hubbard S.S."/>
            <person name="Banfield J.F."/>
        </authorList>
    </citation>
    <scope>NUCLEOTIDE SEQUENCE [LARGE SCALE GENOMIC DNA]</scope>
</reference>
<sequence>MAKTILTPKQQLLLNLIFQQKDIMNNFYLSGGTALAEYYLHHRLSEDLDFFSLEEVDPMNIQVSLKNIQDKAGIHKIDFQQSFNRNLFFLHTTDGVIKTEFTYYPFTQLEQPRIINGIKVDGLLDIAVNKTFTLYQQPSSRHFIDLYLIFKEKGWSFKELIRKARAKFDSGIDPIQMGQQLLKVIGVLDYPTLIIELPEKEWQNFWLQEAQNLKEEALE</sequence>
<accession>A0A1F5KJY8</accession>